<name>A0A0E9XPJ7_ANGAN</name>
<reference evidence="2" key="2">
    <citation type="journal article" date="2015" name="Fish Shellfish Immunol.">
        <title>Early steps in the European eel (Anguilla anguilla)-Vibrio vulnificus interaction in the gills: Role of the RtxA13 toxin.</title>
        <authorList>
            <person name="Callol A."/>
            <person name="Pajuelo D."/>
            <person name="Ebbesson L."/>
            <person name="Teles M."/>
            <person name="MacKenzie S."/>
            <person name="Amaro C."/>
        </authorList>
    </citation>
    <scope>NUCLEOTIDE SEQUENCE</scope>
</reference>
<evidence type="ECO:0000313" key="2">
    <source>
        <dbReference type="EMBL" id="JAI04565.1"/>
    </source>
</evidence>
<accession>A0A0E9XPJ7</accession>
<protein>
    <submittedName>
        <fullName evidence="2">Uncharacterized protein</fullName>
    </submittedName>
</protein>
<sequence length="54" mass="6400">MHGCHTNMISYILAKTLTRLAFRILTAQTRKRPQESEREQLTSRRKREQSGITR</sequence>
<evidence type="ECO:0000256" key="1">
    <source>
        <dbReference type="SAM" id="MobiDB-lite"/>
    </source>
</evidence>
<proteinExistence type="predicted"/>
<dbReference type="EMBL" id="GBXM01004013">
    <property type="protein sequence ID" value="JAI04565.1"/>
    <property type="molecule type" value="Transcribed_RNA"/>
</dbReference>
<dbReference type="AlphaFoldDB" id="A0A0E9XPJ7"/>
<feature type="region of interest" description="Disordered" evidence="1">
    <location>
        <begin position="28"/>
        <end position="54"/>
    </location>
</feature>
<reference evidence="2" key="1">
    <citation type="submission" date="2014-11" db="EMBL/GenBank/DDBJ databases">
        <authorList>
            <person name="Amaro Gonzalez C."/>
        </authorList>
    </citation>
    <scope>NUCLEOTIDE SEQUENCE</scope>
</reference>
<feature type="compositionally biased region" description="Basic and acidic residues" evidence="1">
    <location>
        <begin position="32"/>
        <end position="42"/>
    </location>
</feature>
<organism evidence="2">
    <name type="scientific">Anguilla anguilla</name>
    <name type="common">European freshwater eel</name>
    <name type="synonym">Muraena anguilla</name>
    <dbReference type="NCBI Taxonomy" id="7936"/>
    <lineage>
        <taxon>Eukaryota</taxon>
        <taxon>Metazoa</taxon>
        <taxon>Chordata</taxon>
        <taxon>Craniata</taxon>
        <taxon>Vertebrata</taxon>
        <taxon>Euteleostomi</taxon>
        <taxon>Actinopterygii</taxon>
        <taxon>Neopterygii</taxon>
        <taxon>Teleostei</taxon>
        <taxon>Anguilliformes</taxon>
        <taxon>Anguillidae</taxon>
        <taxon>Anguilla</taxon>
    </lineage>
</organism>